<dbReference type="PROSITE" id="PS50986">
    <property type="entry name" value="MANSC"/>
    <property type="match status" value="1"/>
</dbReference>
<feature type="compositionally biased region" description="Basic and acidic residues" evidence="12">
    <location>
        <begin position="659"/>
        <end position="687"/>
    </location>
</feature>
<reference evidence="17" key="1">
    <citation type="submission" date="2022-08" db="EMBL/GenBank/DDBJ databases">
        <title>Genome sequencing of akame (Lates japonicus).</title>
        <authorList>
            <person name="Hashiguchi Y."/>
            <person name="Takahashi H."/>
        </authorList>
    </citation>
    <scope>NUCLEOTIDE SEQUENCE</scope>
    <source>
        <strain evidence="17">Kochi</strain>
    </source>
</reference>
<feature type="non-terminal residue" evidence="17">
    <location>
        <position position="1"/>
    </location>
</feature>
<dbReference type="SMART" id="SM00320">
    <property type="entry name" value="WD40"/>
    <property type="match status" value="2"/>
</dbReference>
<evidence type="ECO:0000256" key="13">
    <source>
        <dbReference type="SAM" id="Phobius"/>
    </source>
</evidence>
<dbReference type="Pfam" id="PF00014">
    <property type="entry name" value="Kunitz_BPTI"/>
    <property type="match status" value="3"/>
</dbReference>
<dbReference type="Gene3D" id="1.20.5.170">
    <property type="match status" value="1"/>
</dbReference>
<dbReference type="GO" id="GO:0004867">
    <property type="term" value="F:serine-type endopeptidase inhibitor activity"/>
    <property type="evidence" value="ECO:0007669"/>
    <property type="project" value="UniProtKB-KW"/>
</dbReference>
<evidence type="ECO:0000256" key="10">
    <source>
        <dbReference type="ARBA" id="ARBA00023180"/>
    </source>
</evidence>
<keyword evidence="7" id="KW-0722">Serine protease inhibitor</keyword>
<feature type="region of interest" description="Disordered" evidence="12">
    <location>
        <begin position="117"/>
        <end position="140"/>
    </location>
</feature>
<keyword evidence="6" id="KW-0677">Repeat</keyword>
<evidence type="ECO:0000256" key="7">
    <source>
        <dbReference type="ARBA" id="ARBA00022900"/>
    </source>
</evidence>
<dbReference type="InterPro" id="IPR001680">
    <property type="entry name" value="WD40_rpt"/>
</dbReference>
<feature type="chain" id="PRO_5042186576" evidence="14">
    <location>
        <begin position="22"/>
        <end position="860"/>
    </location>
</feature>
<dbReference type="PROSITE" id="PS00678">
    <property type="entry name" value="WD_REPEATS_1"/>
    <property type="match status" value="1"/>
</dbReference>
<feature type="domain" description="BPTI/Kunitz inhibitor" evidence="15">
    <location>
        <begin position="340"/>
        <end position="390"/>
    </location>
</feature>
<dbReference type="GO" id="GO:0016020">
    <property type="term" value="C:membrane"/>
    <property type="evidence" value="ECO:0007669"/>
    <property type="project" value="UniProtKB-SubCell"/>
</dbReference>
<evidence type="ECO:0000256" key="2">
    <source>
        <dbReference type="ARBA" id="ARBA00009271"/>
    </source>
</evidence>
<dbReference type="PROSITE" id="PS50294">
    <property type="entry name" value="WD_REPEATS_REGION"/>
    <property type="match status" value="2"/>
</dbReference>
<feature type="compositionally biased region" description="Acidic residues" evidence="12">
    <location>
        <begin position="693"/>
        <end position="702"/>
    </location>
</feature>
<protein>
    <submittedName>
        <fullName evidence="17">Autophagy-related protein 16-1 isoform X3</fullName>
    </submittedName>
</protein>
<feature type="region of interest" description="Disordered" evidence="12">
    <location>
        <begin position="445"/>
        <end position="467"/>
    </location>
</feature>
<dbReference type="PANTHER" id="PTHR47247:SF1">
    <property type="entry name" value="KUNITZ-TYPE PROTEASE INHIBITOR 2"/>
    <property type="match status" value="1"/>
</dbReference>
<evidence type="ECO:0000313" key="17">
    <source>
        <dbReference type="EMBL" id="GLD53463.1"/>
    </source>
</evidence>
<dbReference type="Gene3D" id="4.10.410.10">
    <property type="entry name" value="Pancreatic trypsin inhibitor Kunitz domain"/>
    <property type="match status" value="3"/>
</dbReference>
<keyword evidence="4" id="KW-0646">Protease inhibitor</keyword>
<dbReference type="InterPro" id="IPR020901">
    <property type="entry name" value="Prtase_inh_Kunz-CS"/>
</dbReference>
<dbReference type="PROSITE" id="PS50279">
    <property type="entry name" value="BPTI_KUNITZ_2"/>
    <property type="match status" value="3"/>
</dbReference>
<evidence type="ECO:0000256" key="3">
    <source>
        <dbReference type="ARBA" id="ARBA00022574"/>
    </source>
</evidence>
<evidence type="ECO:0000256" key="11">
    <source>
        <dbReference type="PROSITE-ProRule" id="PRU00221"/>
    </source>
</evidence>
<feature type="transmembrane region" description="Helical" evidence="13">
    <location>
        <begin position="407"/>
        <end position="431"/>
    </location>
</feature>
<dbReference type="PRINTS" id="PR00759">
    <property type="entry name" value="BASICPTASE"/>
</dbReference>
<dbReference type="SMART" id="SM00131">
    <property type="entry name" value="KU"/>
    <property type="match status" value="3"/>
</dbReference>
<dbReference type="InterPro" id="IPR002223">
    <property type="entry name" value="Kunitz_BPTI"/>
</dbReference>
<feature type="domain" description="BPTI/Kunitz inhibitor" evidence="15">
    <location>
        <begin position="265"/>
        <end position="315"/>
    </location>
</feature>
<evidence type="ECO:0000256" key="5">
    <source>
        <dbReference type="ARBA" id="ARBA00022729"/>
    </source>
</evidence>
<dbReference type="Gene3D" id="2.130.10.10">
    <property type="entry name" value="YVTN repeat-like/Quinoprotein amine dehydrogenase"/>
    <property type="match status" value="1"/>
</dbReference>
<evidence type="ECO:0000256" key="9">
    <source>
        <dbReference type="ARBA" id="ARBA00023157"/>
    </source>
</evidence>
<sequence>MKSRFRLGLLALCVLVCSGLAQDCAWDEAPGQGLSPSSRGAGIEFLGRLEDAGPETCREACCDEPDCDLALSAQPADGRPQCLLVSCTSRGHAGDACVLQPNSQSQVYRKKAKKVVRREAGEDGERPHVEPLLDSEEPRTNETNNIRCRLPMKVGSCRAAFPKFYYDVTNQSCRSFTYGGCEANGNNFESQEECEAACSGVTGSVLPDDSTPAPPEPPAKAPRMAPSFDTGLSEDAEGPVESEPATTESVPERTEMSPEEYAEHCEVKPEVGPCRAAFQHWYYNSQTGDCQSFIYGGCKGNKNNYVNKESCMATCTVSVVPSSKKSSGDDGLSQRYKDECMATPDPGPCRAAFPRFYYDFDTGTCQSFMYGGCRGNKNSYGTEEECLNSCSIKDGPFDKRGRSRNRWTAAFFLFVTLAAISALLLVTLVVISVRRHRLTRRPSSISDKEELLTDEQSSVESLGHEPRPGAPLAAVVMAERRVECTWKRHISEQLKLRDRVQRQAFEEIIHQYNRLLEKSDLQAVLSERYQTDKYDVQRGHETSLCSDSSRSDALQQEMAQMRIRHQEELTELHKKRGELAQNPSNEAKMLEYQQQIASLEGDCRELRSYLQDLERANQTLKDEYDALQITFSALEEKLRKTTEDNQELVSRWMAEKAQEANRLNAENEKDSRRRQAKLQKELADAAKEPLPIDPDDDIEVLAEDGGKGGGETSPNRPLSRTPSKKISQPPPGGLLDSISNIFGRRTANSFSTSPENTEAPSGGCAEVRVPTTALHVFEAHDGEVNAVRFSPGSRLLATGGMDRRVKLWEVIAGRCESKGALTGSNAGITSIEFDSAGSYLLAASNDFASRIWTVDDYRLR</sequence>
<keyword evidence="5 14" id="KW-0732">Signal</keyword>
<dbReference type="EMBL" id="BRZM01003936">
    <property type="protein sequence ID" value="GLD53463.1"/>
    <property type="molecule type" value="Genomic_DNA"/>
</dbReference>
<feature type="region of interest" description="Disordered" evidence="12">
    <location>
        <begin position="205"/>
        <end position="254"/>
    </location>
</feature>
<dbReference type="FunFam" id="1.20.5.170:FF:000039">
    <property type="entry name" value="Autophagy-related protein 16-1 isoform 1"/>
    <property type="match status" value="1"/>
</dbReference>
<dbReference type="PROSITE" id="PS50082">
    <property type="entry name" value="WD_REPEATS_2"/>
    <property type="match status" value="2"/>
</dbReference>
<evidence type="ECO:0000259" key="15">
    <source>
        <dbReference type="PROSITE" id="PS50279"/>
    </source>
</evidence>
<dbReference type="InterPro" id="IPR015943">
    <property type="entry name" value="WD40/YVTN_repeat-like_dom_sf"/>
</dbReference>
<dbReference type="CDD" id="cd22887">
    <property type="entry name" value="Atg16_CCD"/>
    <property type="match status" value="1"/>
</dbReference>
<dbReference type="PANTHER" id="PTHR47247">
    <property type="entry name" value="KUNITZ-TYPE PROTEASE INHIBITOR 2"/>
    <property type="match status" value="1"/>
</dbReference>
<comment type="subcellular location">
    <subcellularLocation>
        <location evidence="1">Membrane</location>
    </subcellularLocation>
</comment>
<dbReference type="SUPFAM" id="SSF57362">
    <property type="entry name" value="BPTI-like"/>
    <property type="match status" value="3"/>
</dbReference>
<proteinExistence type="inferred from homology"/>
<dbReference type="InterPro" id="IPR011106">
    <property type="entry name" value="MANSC_N"/>
</dbReference>
<name>A0AAD3R2W1_LATJO</name>
<dbReference type="SMART" id="SM00765">
    <property type="entry name" value="MANEC"/>
    <property type="match status" value="1"/>
</dbReference>
<keyword evidence="3 11" id="KW-0853">WD repeat</keyword>
<evidence type="ECO:0000256" key="6">
    <source>
        <dbReference type="ARBA" id="ARBA00022737"/>
    </source>
</evidence>
<dbReference type="Pfam" id="PF08614">
    <property type="entry name" value="ATG16"/>
    <property type="match status" value="1"/>
</dbReference>
<dbReference type="Pfam" id="PF00400">
    <property type="entry name" value="WD40"/>
    <property type="match status" value="2"/>
</dbReference>
<comment type="caution">
    <text evidence="17">The sequence shown here is derived from an EMBL/GenBank/DDBJ whole genome shotgun (WGS) entry which is preliminary data.</text>
</comment>
<evidence type="ECO:0000256" key="14">
    <source>
        <dbReference type="SAM" id="SignalP"/>
    </source>
</evidence>
<keyword evidence="18" id="KW-1185">Reference proteome</keyword>
<dbReference type="InterPro" id="IPR013923">
    <property type="entry name" value="Autophagy-rel_prot_16_dom"/>
</dbReference>
<evidence type="ECO:0000256" key="4">
    <source>
        <dbReference type="ARBA" id="ARBA00022690"/>
    </source>
</evidence>
<feature type="domain" description="BPTI/Kunitz inhibitor" evidence="15">
    <location>
        <begin position="148"/>
        <end position="198"/>
    </location>
</feature>
<dbReference type="InterPro" id="IPR036322">
    <property type="entry name" value="WD40_repeat_dom_sf"/>
</dbReference>
<organism evidence="17 18">
    <name type="scientific">Lates japonicus</name>
    <name type="common">Japanese lates</name>
    <dbReference type="NCBI Taxonomy" id="270547"/>
    <lineage>
        <taxon>Eukaryota</taxon>
        <taxon>Metazoa</taxon>
        <taxon>Chordata</taxon>
        <taxon>Craniata</taxon>
        <taxon>Vertebrata</taxon>
        <taxon>Euteleostomi</taxon>
        <taxon>Actinopterygii</taxon>
        <taxon>Neopterygii</taxon>
        <taxon>Teleostei</taxon>
        <taxon>Neoteleostei</taxon>
        <taxon>Acanthomorphata</taxon>
        <taxon>Carangaria</taxon>
        <taxon>Carangaria incertae sedis</taxon>
        <taxon>Centropomidae</taxon>
        <taxon>Lates</taxon>
    </lineage>
</organism>
<feature type="repeat" description="WD" evidence="11">
    <location>
        <begin position="777"/>
        <end position="818"/>
    </location>
</feature>
<feature type="region of interest" description="Disordered" evidence="12">
    <location>
        <begin position="659"/>
        <end position="739"/>
    </location>
</feature>
<dbReference type="InterPro" id="IPR013980">
    <property type="entry name" value="MANSC_dom"/>
</dbReference>
<dbReference type="InterPro" id="IPR019775">
    <property type="entry name" value="WD40_repeat_CS"/>
</dbReference>
<keyword evidence="9" id="KW-1015">Disulfide bond</keyword>
<dbReference type="SUPFAM" id="SSF50978">
    <property type="entry name" value="WD40 repeat-like"/>
    <property type="match status" value="1"/>
</dbReference>
<evidence type="ECO:0000259" key="16">
    <source>
        <dbReference type="PROSITE" id="PS50986"/>
    </source>
</evidence>
<dbReference type="InterPro" id="IPR036880">
    <property type="entry name" value="Kunitz_BPTI_sf"/>
</dbReference>
<dbReference type="Proteomes" id="UP001279410">
    <property type="component" value="Unassembled WGS sequence"/>
</dbReference>
<dbReference type="AlphaFoldDB" id="A0AAD3R2W1"/>
<evidence type="ECO:0000313" key="18">
    <source>
        <dbReference type="Proteomes" id="UP001279410"/>
    </source>
</evidence>
<dbReference type="Pfam" id="PF07502">
    <property type="entry name" value="MANEC"/>
    <property type="match status" value="1"/>
</dbReference>
<keyword evidence="10" id="KW-0325">Glycoprotein</keyword>
<comment type="similarity">
    <text evidence="2">Belongs to the WD repeat ATG16 family.</text>
</comment>
<keyword evidence="8 13" id="KW-0472">Membrane</keyword>
<feature type="repeat" description="WD" evidence="11">
    <location>
        <begin position="821"/>
        <end position="860"/>
    </location>
</feature>
<evidence type="ECO:0000256" key="12">
    <source>
        <dbReference type="SAM" id="MobiDB-lite"/>
    </source>
</evidence>
<dbReference type="PROSITE" id="PS00280">
    <property type="entry name" value="BPTI_KUNITZ_1"/>
    <property type="match status" value="2"/>
</dbReference>
<feature type="signal peptide" evidence="14">
    <location>
        <begin position="1"/>
        <end position="21"/>
    </location>
</feature>
<keyword evidence="13" id="KW-0812">Transmembrane</keyword>
<evidence type="ECO:0000256" key="8">
    <source>
        <dbReference type="ARBA" id="ARBA00023136"/>
    </source>
</evidence>
<feature type="compositionally biased region" description="Polar residues" evidence="12">
    <location>
        <begin position="712"/>
        <end position="726"/>
    </location>
</feature>
<keyword evidence="13" id="KW-1133">Transmembrane helix</keyword>
<gene>
    <name evidence="17" type="ORF">AKAME5_002833800</name>
</gene>
<accession>A0AAD3R2W1</accession>
<evidence type="ECO:0000256" key="1">
    <source>
        <dbReference type="ARBA" id="ARBA00004370"/>
    </source>
</evidence>
<dbReference type="FunFam" id="4.10.410.10:FF:000020">
    <property type="entry name" value="Collagen, type VI, alpha 3"/>
    <property type="match status" value="3"/>
</dbReference>
<feature type="domain" description="MANSC" evidence="16">
    <location>
        <begin position="27"/>
        <end position="108"/>
    </location>
</feature>